<gene>
    <name evidence="1" type="primary">PARPA_03805.1 scaffold 9785</name>
</gene>
<name>A0A0B7N4Z9_9FUNG</name>
<dbReference type="InterPro" id="IPR029159">
    <property type="entry name" value="CA109-like"/>
</dbReference>
<evidence type="ECO:0000313" key="2">
    <source>
        <dbReference type="Proteomes" id="UP000054107"/>
    </source>
</evidence>
<keyword evidence="2" id="KW-1185">Reference proteome</keyword>
<dbReference type="AlphaFoldDB" id="A0A0B7N4Z9"/>
<dbReference type="Proteomes" id="UP000054107">
    <property type="component" value="Unassembled WGS sequence"/>
</dbReference>
<evidence type="ECO:0000313" key="1">
    <source>
        <dbReference type="EMBL" id="CEP10169.1"/>
    </source>
</evidence>
<dbReference type="OrthoDB" id="17066at2759"/>
<accession>A0A0B7N4Z9</accession>
<proteinExistence type="predicted"/>
<dbReference type="PANTHER" id="PTHR15827">
    <property type="entry name" value="CYCLIN-DEPENDENT KINASE 2-INTERACTING PROTEIN"/>
    <property type="match status" value="1"/>
</dbReference>
<dbReference type="EMBL" id="LN723286">
    <property type="protein sequence ID" value="CEP10169.1"/>
    <property type="molecule type" value="Genomic_DNA"/>
</dbReference>
<dbReference type="Pfam" id="PF15011">
    <property type="entry name" value="CA109-like"/>
    <property type="match status" value="1"/>
</dbReference>
<dbReference type="PANTHER" id="PTHR15827:SF2">
    <property type="entry name" value="CYCLIN-DEPENDENT KINASE 2-INTERACTING PROTEIN"/>
    <property type="match status" value="1"/>
</dbReference>
<organism evidence="1 2">
    <name type="scientific">Parasitella parasitica</name>
    <dbReference type="NCBI Taxonomy" id="35722"/>
    <lineage>
        <taxon>Eukaryota</taxon>
        <taxon>Fungi</taxon>
        <taxon>Fungi incertae sedis</taxon>
        <taxon>Mucoromycota</taxon>
        <taxon>Mucoromycotina</taxon>
        <taxon>Mucoromycetes</taxon>
        <taxon>Mucorales</taxon>
        <taxon>Mucorineae</taxon>
        <taxon>Mucoraceae</taxon>
        <taxon>Parasitella</taxon>
    </lineage>
</organism>
<sequence>MAQNIGTLQRKLATLIEEFKRARNTWDEINSHSFPASNTMANLVIQSRYVDEPQYWHPLLTLEFPNIMQKFDAKMQLLIEKQNGLLIDLTDKMAKQYNKMQKLCKELSAVYNHAKESHGLDFVDRQPIYQTCPLNTYVERLAAITDMYRLELNTKKSLVSSTGFAGITTREEGIVLLSIWINQPSIVKSALQEWDDICSTEMMLGAPV</sequence>
<reference evidence="1 2" key="1">
    <citation type="submission" date="2014-09" db="EMBL/GenBank/DDBJ databases">
        <authorList>
            <person name="Ellenberger Sabrina"/>
        </authorList>
    </citation>
    <scope>NUCLEOTIDE SEQUENCE [LARGE SCALE GENOMIC DNA]</scope>
    <source>
        <strain evidence="1 2">CBS 412.66</strain>
    </source>
</reference>
<protein>
    <submittedName>
        <fullName evidence="1">Uncharacterized protein</fullName>
    </submittedName>
</protein>